<protein>
    <submittedName>
        <fullName evidence="6">Protein SCO1/2</fullName>
    </submittedName>
</protein>
<evidence type="ECO:0000256" key="4">
    <source>
        <dbReference type="PIRSR" id="PIRSR603782-2"/>
    </source>
</evidence>
<comment type="similarity">
    <text evidence="1">Belongs to the SCO1/2 family.</text>
</comment>
<keyword evidence="7" id="KW-1185">Reference proteome</keyword>
<dbReference type="InterPro" id="IPR013766">
    <property type="entry name" value="Thioredoxin_domain"/>
</dbReference>
<feature type="binding site" evidence="3">
    <location>
        <position position="89"/>
    </location>
    <ligand>
        <name>Cu cation</name>
        <dbReference type="ChEBI" id="CHEBI:23378"/>
    </ligand>
</feature>
<evidence type="ECO:0000256" key="3">
    <source>
        <dbReference type="PIRSR" id="PIRSR603782-1"/>
    </source>
</evidence>
<gene>
    <name evidence="6" type="ORF">HNQ41_002537</name>
</gene>
<feature type="domain" description="Thioredoxin" evidence="5">
    <location>
        <begin position="47"/>
        <end position="212"/>
    </location>
</feature>
<dbReference type="Gene3D" id="3.40.30.10">
    <property type="entry name" value="Glutaredoxin"/>
    <property type="match status" value="1"/>
</dbReference>
<feature type="binding site" evidence="3">
    <location>
        <position position="175"/>
    </location>
    <ligand>
        <name>Cu cation</name>
        <dbReference type="ChEBI" id="CHEBI:23378"/>
    </ligand>
</feature>
<dbReference type="GO" id="GO:0046872">
    <property type="term" value="F:metal ion binding"/>
    <property type="evidence" value="ECO:0007669"/>
    <property type="project" value="UniProtKB-KW"/>
</dbReference>
<dbReference type="Pfam" id="PF02630">
    <property type="entry name" value="SCO1-SenC"/>
    <property type="match status" value="1"/>
</dbReference>
<evidence type="ECO:0000313" key="6">
    <source>
        <dbReference type="EMBL" id="MBB5174322.1"/>
    </source>
</evidence>
<dbReference type="CDD" id="cd02968">
    <property type="entry name" value="SCO"/>
    <property type="match status" value="1"/>
</dbReference>
<dbReference type="InterPro" id="IPR036249">
    <property type="entry name" value="Thioredoxin-like_sf"/>
</dbReference>
<dbReference type="EMBL" id="JACHHB010000012">
    <property type="protein sequence ID" value="MBB5174322.1"/>
    <property type="molecule type" value="Genomic_DNA"/>
</dbReference>
<proteinExistence type="inferred from homology"/>
<dbReference type="PANTHER" id="PTHR12151">
    <property type="entry name" value="ELECTRON TRANSPORT PROTIN SCO1/SENC FAMILY MEMBER"/>
    <property type="match status" value="1"/>
</dbReference>
<evidence type="ECO:0000313" key="7">
    <source>
        <dbReference type="Proteomes" id="UP000551878"/>
    </source>
</evidence>
<sequence length="212" mass="23927">MMKWRNKHAWMKVMFMAGTIVLLGTGCSFLYGDSLQDSEAVTDVTEADDPWEVIPFEAKNQDGEKVTEEDLSGDYWVANMVFTTCPTVCQTMTPNMVQVQEAVAEEDIDARIVSFTVDPEFDSPEQLTEYGEAYGADFENWDFLTGYSPDEISTFAGESFGAVIQEVPEQNDILHSTRFYLVNPDGQVIRFYQGEESFDLDAVIQDLENVID</sequence>
<reference evidence="6 7" key="1">
    <citation type="submission" date="2020-08" db="EMBL/GenBank/DDBJ databases">
        <title>Genomic Encyclopedia of Type Strains, Phase IV (KMG-IV): sequencing the most valuable type-strain genomes for metagenomic binning, comparative biology and taxonomic classification.</title>
        <authorList>
            <person name="Goeker M."/>
        </authorList>
    </citation>
    <scope>NUCLEOTIDE SEQUENCE [LARGE SCALE GENOMIC DNA]</scope>
    <source>
        <strain evidence="6 7">DSM 24696</strain>
    </source>
</reference>
<feature type="disulfide bond" description="Redox-active" evidence="4">
    <location>
        <begin position="85"/>
        <end position="89"/>
    </location>
</feature>
<dbReference type="PROSITE" id="PS51257">
    <property type="entry name" value="PROKAR_LIPOPROTEIN"/>
    <property type="match status" value="1"/>
</dbReference>
<evidence type="ECO:0000256" key="1">
    <source>
        <dbReference type="ARBA" id="ARBA00010996"/>
    </source>
</evidence>
<keyword evidence="2 3" id="KW-0186">Copper</keyword>
<name>A0A840QS44_9BACI</name>
<evidence type="ECO:0000256" key="2">
    <source>
        <dbReference type="ARBA" id="ARBA00023008"/>
    </source>
</evidence>
<dbReference type="SUPFAM" id="SSF52833">
    <property type="entry name" value="Thioredoxin-like"/>
    <property type="match status" value="1"/>
</dbReference>
<comment type="caution">
    <text evidence="6">The sequence shown here is derived from an EMBL/GenBank/DDBJ whole genome shotgun (WGS) entry which is preliminary data.</text>
</comment>
<evidence type="ECO:0000259" key="5">
    <source>
        <dbReference type="PROSITE" id="PS51352"/>
    </source>
</evidence>
<keyword evidence="4" id="KW-1015">Disulfide bond</keyword>
<dbReference type="AlphaFoldDB" id="A0A840QS44"/>
<dbReference type="Proteomes" id="UP000551878">
    <property type="component" value="Unassembled WGS sequence"/>
</dbReference>
<accession>A0A840QS44</accession>
<dbReference type="InterPro" id="IPR003782">
    <property type="entry name" value="SCO1/SenC"/>
</dbReference>
<keyword evidence="3" id="KW-0479">Metal-binding</keyword>
<organism evidence="6 7">
    <name type="scientific">Texcoconibacillus texcoconensis</name>
    <dbReference type="NCBI Taxonomy" id="1095777"/>
    <lineage>
        <taxon>Bacteria</taxon>
        <taxon>Bacillati</taxon>
        <taxon>Bacillota</taxon>
        <taxon>Bacilli</taxon>
        <taxon>Bacillales</taxon>
        <taxon>Bacillaceae</taxon>
        <taxon>Texcoconibacillus</taxon>
    </lineage>
</organism>
<dbReference type="PROSITE" id="PS51352">
    <property type="entry name" value="THIOREDOXIN_2"/>
    <property type="match status" value="1"/>
</dbReference>
<dbReference type="PANTHER" id="PTHR12151:SF25">
    <property type="entry name" value="LINALOOL DEHYDRATASE_ISOMERASE DOMAIN-CONTAINING PROTEIN"/>
    <property type="match status" value="1"/>
</dbReference>
<feature type="binding site" evidence="3">
    <location>
        <position position="85"/>
    </location>
    <ligand>
        <name>Cu cation</name>
        <dbReference type="ChEBI" id="CHEBI:23378"/>
    </ligand>
</feature>